<feature type="non-terminal residue" evidence="3">
    <location>
        <position position="1"/>
    </location>
</feature>
<protein>
    <recommendedName>
        <fullName evidence="2">Amine oxidase domain-containing protein</fullName>
    </recommendedName>
</protein>
<dbReference type="STRING" id="656916.A0A2G7FSH9"/>
<dbReference type="PANTHER" id="PTHR42923:SF17">
    <property type="entry name" value="AMINE OXIDASE DOMAIN-CONTAINING PROTEIN"/>
    <property type="match status" value="1"/>
</dbReference>
<dbReference type="InterPro" id="IPR036188">
    <property type="entry name" value="FAD/NAD-bd_sf"/>
</dbReference>
<dbReference type="InterPro" id="IPR050464">
    <property type="entry name" value="Zeta_carotene_desat/Oxidored"/>
</dbReference>
<dbReference type="InterPro" id="IPR002937">
    <property type="entry name" value="Amino_oxidase"/>
</dbReference>
<keyword evidence="1" id="KW-1133">Transmembrane helix</keyword>
<dbReference type="Gene3D" id="3.90.660.20">
    <property type="entry name" value="Protoporphyrinogen oxidase, mitochondrial, domain 2"/>
    <property type="match status" value="1"/>
</dbReference>
<dbReference type="EMBL" id="NEXV01000444">
    <property type="protein sequence ID" value="PIG83574.1"/>
    <property type="molecule type" value="Genomic_DNA"/>
</dbReference>
<dbReference type="AlphaFoldDB" id="A0A2G7FSH9"/>
<organism evidence="3 4">
    <name type="scientific">Aspergillus arachidicola</name>
    <dbReference type="NCBI Taxonomy" id="656916"/>
    <lineage>
        <taxon>Eukaryota</taxon>
        <taxon>Fungi</taxon>
        <taxon>Dikarya</taxon>
        <taxon>Ascomycota</taxon>
        <taxon>Pezizomycotina</taxon>
        <taxon>Eurotiomycetes</taxon>
        <taxon>Eurotiomycetidae</taxon>
        <taxon>Eurotiales</taxon>
        <taxon>Aspergillaceae</taxon>
        <taxon>Aspergillus</taxon>
        <taxon>Aspergillus subgen. Circumdati</taxon>
    </lineage>
</organism>
<keyword evidence="4" id="KW-1185">Reference proteome</keyword>
<dbReference type="Gene3D" id="1.10.3110.10">
    <property type="entry name" value="protoporphyrinogen ix oxidase, domain 3"/>
    <property type="match status" value="1"/>
</dbReference>
<dbReference type="Pfam" id="PF01593">
    <property type="entry name" value="Amino_oxidase"/>
    <property type="match status" value="1"/>
</dbReference>
<dbReference type="SUPFAM" id="SSF51905">
    <property type="entry name" value="FAD/NAD(P)-binding domain"/>
    <property type="match status" value="1"/>
</dbReference>
<name>A0A2G7FSH9_9EURO</name>
<reference evidence="3 4" key="1">
    <citation type="submission" date="2017-05" db="EMBL/GenBank/DDBJ databases">
        <title>Genome sequence for an aflatoxigenic pathogen of Argentinian peanut, Aspergillus arachidicola.</title>
        <authorList>
            <person name="Moore G."/>
            <person name="Beltz S.B."/>
            <person name="Mack B.M."/>
        </authorList>
    </citation>
    <scope>NUCLEOTIDE SEQUENCE [LARGE SCALE GENOMIC DNA]</scope>
    <source>
        <strain evidence="3 4">CBS 117610</strain>
    </source>
</reference>
<evidence type="ECO:0000256" key="1">
    <source>
        <dbReference type="SAM" id="Phobius"/>
    </source>
</evidence>
<dbReference type="Gene3D" id="3.50.50.60">
    <property type="entry name" value="FAD/NAD(P)-binding domain"/>
    <property type="match status" value="1"/>
</dbReference>
<dbReference type="GO" id="GO:0016491">
    <property type="term" value="F:oxidoreductase activity"/>
    <property type="evidence" value="ECO:0007669"/>
    <property type="project" value="InterPro"/>
</dbReference>
<feature type="domain" description="Amine oxidase" evidence="2">
    <location>
        <begin position="33"/>
        <end position="319"/>
    </location>
</feature>
<feature type="transmembrane region" description="Helical" evidence="1">
    <location>
        <begin position="494"/>
        <end position="513"/>
    </location>
</feature>
<sequence length="532" mass="59478">WEAGFLKNFYPMPLHSERVAIVGGGCTGTTCFWALQHSAHDVHLFEASASLGGRIKSLPLEHNGKEVGVDTESPSFNAEASPNLVSLLRFLGISASAVPFSFGVSNGIDTYDWCGSVLNSLLLHPWMLCSLGTFRLLLDIIWFNYLAMDVLIEKRRSHDRTNVQQSLSTHEFLSKEGYSKSLCDQYLAPLVSTLWGTNVGRLLPQFPVKTLIRSLCDHQLFGTRRTTPDFRRIDGGTSHVLQAMARGFSPENVHLNTSVREIVRMGKKQYGLLIADGRELRFDHIIFAVDNDEILKMLGSNIDTETEIIQGLKTTNNIAVLHSDPFLAPNINGSWPTSNYTLDPTDYTQHEPSAWAPRKSSLTYNVSSLQDIPTCLFDQLYITLNPFTPPHPRFAHSIWEYTDLELSTATLQAQSRLPLIQNRRGLSYGFRWTGRGFLEDAVTSGLEIAVEHFGAQVPFEVQYHPDPLCSSTSPSIELGFRDHLVRTALCLARVYVLVFQISWILLGALGFPVSRVETMLKWMLGGDGMLKS</sequence>
<keyword evidence="1" id="KW-0812">Transmembrane</keyword>
<evidence type="ECO:0000259" key="2">
    <source>
        <dbReference type="Pfam" id="PF01593"/>
    </source>
</evidence>
<evidence type="ECO:0000313" key="4">
    <source>
        <dbReference type="Proteomes" id="UP000231358"/>
    </source>
</evidence>
<keyword evidence="1" id="KW-0472">Membrane</keyword>
<dbReference type="Proteomes" id="UP000231358">
    <property type="component" value="Unassembled WGS sequence"/>
</dbReference>
<proteinExistence type="predicted"/>
<dbReference type="PANTHER" id="PTHR42923">
    <property type="entry name" value="PROTOPORPHYRINOGEN OXIDASE"/>
    <property type="match status" value="1"/>
</dbReference>
<gene>
    <name evidence="3" type="ORF">AARAC_009076</name>
</gene>
<comment type="caution">
    <text evidence="3">The sequence shown here is derived from an EMBL/GenBank/DDBJ whole genome shotgun (WGS) entry which is preliminary data.</text>
</comment>
<evidence type="ECO:0000313" key="3">
    <source>
        <dbReference type="EMBL" id="PIG83574.1"/>
    </source>
</evidence>
<accession>A0A2G7FSH9</accession>